<feature type="compositionally biased region" description="Basic and acidic residues" evidence="1">
    <location>
        <begin position="255"/>
        <end position="267"/>
    </location>
</feature>
<accession>A0A371D4T2</accession>
<dbReference type="Proteomes" id="UP000256964">
    <property type="component" value="Unassembled WGS sequence"/>
</dbReference>
<dbReference type="AlphaFoldDB" id="A0A371D4T2"/>
<evidence type="ECO:0000313" key="3">
    <source>
        <dbReference type="Proteomes" id="UP000256964"/>
    </source>
</evidence>
<dbReference type="EMBL" id="KZ857418">
    <property type="protein sequence ID" value="RDX47511.1"/>
    <property type="molecule type" value="Genomic_DNA"/>
</dbReference>
<feature type="compositionally biased region" description="Basic and acidic residues" evidence="1">
    <location>
        <begin position="317"/>
        <end position="328"/>
    </location>
</feature>
<keyword evidence="3" id="KW-1185">Reference proteome</keyword>
<feature type="region of interest" description="Disordered" evidence="1">
    <location>
        <begin position="13"/>
        <end position="35"/>
    </location>
</feature>
<feature type="compositionally biased region" description="Polar residues" evidence="1">
    <location>
        <begin position="499"/>
        <end position="511"/>
    </location>
</feature>
<reference evidence="2 3" key="1">
    <citation type="journal article" date="2018" name="Biotechnol. Biofuels">
        <title>Integrative visual omics of the white-rot fungus Polyporus brumalis exposes the biotechnological potential of its oxidative enzymes for delignifying raw plant biomass.</title>
        <authorList>
            <person name="Miyauchi S."/>
            <person name="Rancon A."/>
            <person name="Drula E."/>
            <person name="Hage H."/>
            <person name="Chaduli D."/>
            <person name="Favel A."/>
            <person name="Grisel S."/>
            <person name="Henrissat B."/>
            <person name="Herpoel-Gimbert I."/>
            <person name="Ruiz-Duenas F.J."/>
            <person name="Chevret D."/>
            <person name="Hainaut M."/>
            <person name="Lin J."/>
            <person name="Wang M."/>
            <person name="Pangilinan J."/>
            <person name="Lipzen A."/>
            <person name="Lesage-Meessen L."/>
            <person name="Navarro D."/>
            <person name="Riley R."/>
            <person name="Grigoriev I.V."/>
            <person name="Zhou S."/>
            <person name="Raouche S."/>
            <person name="Rosso M.N."/>
        </authorList>
    </citation>
    <scope>NUCLEOTIDE SEQUENCE [LARGE SCALE GENOMIC DNA]</scope>
    <source>
        <strain evidence="2 3">BRFM 1820</strain>
    </source>
</reference>
<gene>
    <name evidence="2" type="ORF">OH76DRAFT_1557723</name>
</gene>
<evidence type="ECO:0000256" key="1">
    <source>
        <dbReference type="SAM" id="MobiDB-lite"/>
    </source>
</evidence>
<feature type="region of interest" description="Disordered" evidence="1">
    <location>
        <begin position="487"/>
        <end position="529"/>
    </location>
</feature>
<protein>
    <submittedName>
        <fullName evidence="2">Uncharacterized protein</fullName>
    </submittedName>
</protein>
<evidence type="ECO:0000313" key="2">
    <source>
        <dbReference type="EMBL" id="RDX47511.1"/>
    </source>
</evidence>
<dbReference type="OrthoDB" id="10499264at2759"/>
<organism evidence="2 3">
    <name type="scientific">Lentinus brumalis</name>
    <dbReference type="NCBI Taxonomy" id="2498619"/>
    <lineage>
        <taxon>Eukaryota</taxon>
        <taxon>Fungi</taxon>
        <taxon>Dikarya</taxon>
        <taxon>Basidiomycota</taxon>
        <taxon>Agaricomycotina</taxon>
        <taxon>Agaricomycetes</taxon>
        <taxon>Polyporales</taxon>
        <taxon>Polyporaceae</taxon>
        <taxon>Lentinus</taxon>
    </lineage>
</organism>
<name>A0A371D4T2_9APHY</name>
<sequence length="545" mass="59824">MVRIVSLPPPAVLHTPRPPISLSSHIRPDPSLARPDSWDCQARPSRFVVPSSSGRECPLPPLPKSLGLRNFDDLYPEPDSPCTPHDSLESLLRDNPPPCVEAPELAWALEDDCGGPGGGHLQLHLSGSDFMRPFTPSFLFSTMFSKDSPEGCVFRESPLENIEDSVDEGSLVANHGFSDESDEGESDIISSSCTLLGDGWRHRWGAEGGWTENTEYPVLYWGQGEEDERREEPSIRATARGFPGGRPSCAGTLEDASKETDRSKPSLDTRSPLASHGQQHTMNVHPSAMTYSRLPPGLPTKDPQYPRSVQSSVIREAQTHRSPEESRRGSPGSFPSQPHDFPQQSNVPRDGASPRRRADQPPPTHILPHLSSPTVSDRVHAPAQSLNRIPKDGGLRENPPQWEDLDSQSAAARDIQKMGKEAILASSVFGSGSEEEDSQEEGDDDIEIWKGMPNTERVWDVRRKYKELPPMNGSAPLVQSSWCMGDEQQLPKRMRQSKDTTISASHSTSEATRPKVPVSTLSKAPVYSPQQPCVSTFHSALTGDD</sequence>
<feature type="compositionally biased region" description="Acidic residues" evidence="1">
    <location>
        <begin position="433"/>
        <end position="446"/>
    </location>
</feature>
<proteinExistence type="predicted"/>
<feature type="region of interest" description="Disordered" evidence="1">
    <location>
        <begin position="224"/>
        <end position="451"/>
    </location>
</feature>